<evidence type="ECO:0000256" key="1">
    <source>
        <dbReference type="ARBA" id="ARBA00022605"/>
    </source>
</evidence>
<evidence type="ECO:0000259" key="10">
    <source>
        <dbReference type="Pfam" id="PF01636"/>
    </source>
</evidence>
<gene>
    <name evidence="8" type="primary">thrB</name>
    <name evidence="11" type="ORF">ACG00Y_24600</name>
</gene>
<sequence length="334" mass="37448">MAVFTEVSAEQAQALLDHLQLGSLSSLRGIGAGIENTNYFVDCTQADGHLHRYVLTLFERLTAEQLPFYLRLMQHLAQRGVLVPSPHADSSGEILFEVAGKPAAIVDRLHGGHQMAPDAFHCQQVGAMLARMHLAGKDYPLHQPNLRGLAWWREVVPQLLPFLAADQAELLHSELAYQEQLAASARYGDLPTGPIHADLFRDNVMFEPGEGPGRERLTGFFDFYFAGVDTWLFDIAVCLNDWCIDLTSGRLIEERAAVFVSAYESVRPLSGAEHRLLPALLRAAALRFWVSRLFDLHLPREASLLKAHDPSHFERVLRERIAKPWHALHDEALK</sequence>
<evidence type="ECO:0000256" key="6">
    <source>
        <dbReference type="ARBA" id="ARBA00022840"/>
    </source>
</evidence>
<evidence type="ECO:0000256" key="2">
    <source>
        <dbReference type="ARBA" id="ARBA00022679"/>
    </source>
</evidence>
<dbReference type="Gene3D" id="3.90.1200.10">
    <property type="match status" value="1"/>
</dbReference>
<comment type="catalytic activity">
    <reaction evidence="8">
        <text>L-homoserine + ATP = O-phospho-L-homoserine + ADP + H(+)</text>
        <dbReference type="Rhea" id="RHEA:13985"/>
        <dbReference type="ChEBI" id="CHEBI:15378"/>
        <dbReference type="ChEBI" id="CHEBI:30616"/>
        <dbReference type="ChEBI" id="CHEBI:57476"/>
        <dbReference type="ChEBI" id="CHEBI:57590"/>
        <dbReference type="ChEBI" id="CHEBI:456216"/>
        <dbReference type="EC" id="2.7.1.39"/>
    </reaction>
</comment>
<keyword evidence="5 8" id="KW-0418">Kinase</keyword>
<evidence type="ECO:0000256" key="7">
    <source>
        <dbReference type="ARBA" id="ARBA00038240"/>
    </source>
</evidence>
<comment type="caution">
    <text evidence="11">The sequence shown here is derived from an EMBL/GenBank/DDBJ whole genome shotgun (WGS) entry which is preliminary data.</text>
</comment>
<protein>
    <recommendedName>
        <fullName evidence="8 9">Homoserine kinase</fullName>
        <shortName evidence="8">HK</shortName>
        <shortName evidence="8">HSK</shortName>
        <ecNumber evidence="8 9">2.7.1.39</ecNumber>
    </recommendedName>
</protein>
<keyword evidence="12" id="KW-1185">Reference proteome</keyword>
<comment type="pathway">
    <text evidence="8">Amino-acid biosynthesis; L-threonine biosynthesis; L-threonine from L-aspartate: step 4/5.</text>
</comment>
<dbReference type="CDD" id="cd05153">
    <property type="entry name" value="HomoserineK_II"/>
    <property type="match status" value="1"/>
</dbReference>
<dbReference type="Pfam" id="PF01636">
    <property type="entry name" value="APH"/>
    <property type="match status" value="1"/>
</dbReference>
<dbReference type="SUPFAM" id="SSF56112">
    <property type="entry name" value="Protein kinase-like (PK-like)"/>
    <property type="match status" value="1"/>
</dbReference>
<dbReference type="InterPro" id="IPR050249">
    <property type="entry name" value="Pseudomonas-type_ThrB"/>
</dbReference>
<dbReference type="EC" id="2.7.1.39" evidence="8 9"/>
<keyword evidence="6 8" id="KW-0067">ATP-binding</keyword>
<keyword evidence="3 8" id="KW-0791">Threonine biosynthesis</keyword>
<evidence type="ECO:0000256" key="5">
    <source>
        <dbReference type="ARBA" id="ARBA00022777"/>
    </source>
</evidence>
<proteinExistence type="inferred from homology"/>
<comment type="similarity">
    <text evidence="7 8">Belongs to the pseudomonas-type ThrB family.</text>
</comment>
<feature type="domain" description="Aminoglycoside phosphotransferase" evidence="10">
    <location>
        <begin position="27"/>
        <end position="269"/>
    </location>
</feature>
<dbReference type="RefSeq" id="WP_394483552.1">
    <property type="nucleotide sequence ID" value="NZ_JBIGHV010000011.1"/>
</dbReference>
<evidence type="ECO:0000256" key="3">
    <source>
        <dbReference type="ARBA" id="ARBA00022697"/>
    </source>
</evidence>
<organism evidence="11 12">
    <name type="scientific">Pelomonas parva</name>
    <dbReference type="NCBI Taxonomy" id="3299032"/>
    <lineage>
        <taxon>Bacteria</taxon>
        <taxon>Pseudomonadati</taxon>
        <taxon>Pseudomonadota</taxon>
        <taxon>Betaproteobacteria</taxon>
        <taxon>Burkholderiales</taxon>
        <taxon>Sphaerotilaceae</taxon>
        <taxon>Roseateles</taxon>
    </lineage>
</organism>
<dbReference type="InterPro" id="IPR005280">
    <property type="entry name" value="Homoserine_kinase_II"/>
</dbReference>
<dbReference type="GO" id="GO:0004413">
    <property type="term" value="F:homoserine kinase activity"/>
    <property type="evidence" value="ECO:0007669"/>
    <property type="project" value="UniProtKB-EC"/>
</dbReference>
<dbReference type="NCBIfam" id="TIGR00938">
    <property type="entry name" value="thrB_alt"/>
    <property type="match status" value="1"/>
</dbReference>
<dbReference type="HAMAP" id="MF_00301">
    <property type="entry name" value="Homoser_kinase_2"/>
    <property type="match status" value="1"/>
</dbReference>
<evidence type="ECO:0000256" key="4">
    <source>
        <dbReference type="ARBA" id="ARBA00022741"/>
    </source>
</evidence>
<evidence type="ECO:0000256" key="9">
    <source>
        <dbReference type="NCBIfam" id="TIGR00938"/>
    </source>
</evidence>
<dbReference type="InterPro" id="IPR002575">
    <property type="entry name" value="Aminoglycoside_PTrfase"/>
</dbReference>
<evidence type="ECO:0000313" key="12">
    <source>
        <dbReference type="Proteomes" id="UP001606210"/>
    </source>
</evidence>
<evidence type="ECO:0000313" key="11">
    <source>
        <dbReference type="EMBL" id="MFG6433116.1"/>
    </source>
</evidence>
<accession>A0ABW7F916</accession>
<evidence type="ECO:0000256" key="8">
    <source>
        <dbReference type="HAMAP-Rule" id="MF_00301"/>
    </source>
</evidence>
<dbReference type="EMBL" id="JBIGHV010000011">
    <property type="protein sequence ID" value="MFG6433116.1"/>
    <property type="molecule type" value="Genomic_DNA"/>
</dbReference>
<dbReference type="Gene3D" id="3.30.200.20">
    <property type="entry name" value="Phosphorylase Kinase, domain 1"/>
    <property type="match status" value="1"/>
</dbReference>
<keyword evidence="1 8" id="KW-0028">Amino-acid biosynthesis</keyword>
<name>A0ABW7F916_9BURK</name>
<dbReference type="PANTHER" id="PTHR21064">
    <property type="entry name" value="AMINOGLYCOSIDE PHOSPHOTRANSFERASE DOMAIN-CONTAINING PROTEIN-RELATED"/>
    <property type="match status" value="1"/>
</dbReference>
<keyword evidence="2 8" id="KW-0808">Transferase</keyword>
<dbReference type="Proteomes" id="UP001606210">
    <property type="component" value="Unassembled WGS sequence"/>
</dbReference>
<keyword evidence="4 8" id="KW-0547">Nucleotide-binding</keyword>
<reference evidence="11 12" key="1">
    <citation type="submission" date="2024-08" db="EMBL/GenBank/DDBJ databases">
        <authorList>
            <person name="Lu H."/>
        </authorList>
    </citation>
    <scope>NUCLEOTIDE SEQUENCE [LARGE SCALE GENOMIC DNA]</scope>
    <source>
        <strain evidence="11 12">LYH14W</strain>
    </source>
</reference>
<dbReference type="InterPro" id="IPR011009">
    <property type="entry name" value="Kinase-like_dom_sf"/>
</dbReference>
<dbReference type="NCBIfam" id="NF003558">
    <property type="entry name" value="PRK05231.1"/>
    <property type="match status" value="1"/>
</dbReference>
<dbReference type="PANTHER" id="PTHR21064:SF6">
    <property type="entry name" value="AMINOGLYCOSIDE PHOSPHOTRANSFERASE DOMAIN-CONTAINING PROTEIN"/>
    <property type="match status" value="1"/>
</dbReference>